<dbReference type="EMBL" id="MU827820">
    <property type="protein sequence ID" value="KAJ7322023.1"/>
    <property type="molecule type" value="Genomic_DNA"/>
</dbReference>
<dbReference type="Proteomes" id="UP001163046">
    <property type="component" value="Unassembled WGS sequence"/>
</dbReference>
<evidence type="ECO:0000313" key="2">
    <source>
        <dbReference type="EMBL" id="KAJ7322023.1"/>
    </source>
</evidence>
<sequence length="312" mass="33160">MKSAPVQGTKNYVENLPFSPPSSDTGCSPLVFSASSPNTSIAASKDAGCSPLAFSSLSPNSSIGASCSPPAFGCSSPLASTSIGASKDVGCSPLAFGSSSPSTNNGASKNIGCSTLAFGSSSPNTSIGASKDIASSSERKRSGSSLIGYVRQVSPSKRNKRDTLDYFEVILQTEDSDRQRAVCYEKAKRPLFLSGQESKTPVKLTNFTTSDSNGDIFVNNITRVSQAEPGEYCFQYKEVRQSSGELNISVKQILETCRAMDVVDVTAKVLKKNLPRTVGKNNLQLVEAVINDGDCKYPARRLGRSYFYSGRR</sequence>
<accession>A0A9W9YBC2</accession>
<dbReference type="OrthoDB" id="5986399at2759"/>
<name>A0A9W9YBC2_9CNID</name>
<gene>
    <name evidence="2" type="ORF">OS493_033185</name>
</gene>
<evidence type="ECO:0000256" key="1">
    <source>
        <dbReference type="SAM" id="MobiDB-lite"/>
    </source>
</evidence>
<comment type="caution">
    <text evidence="2">The sequence shown here is derived from an EMBL/GenBank/DDBJ whole genome shotgun (WGS) entry which is preliminary data.</text>
</comment>
<proteinExistence type="predicted"/>
<dbReference type="AlphaFoldDB" id="A0A9W9YBC2"/>
<protein>
    <submittedName>
        <fullName evidence="2">Uncharacterized protein</fullName>
    </submittedName>
</protein>
<feature type="region of interest" description="Disordered" evidence="1">
    <location>
        <begin position="1"/>
        <end position="22"/>
    </location>
</feature>
<reference evidence="2" key="1">
    <citation type="submission" date="2023-01" db="EMBL/GenBank/DDBJ databases">
        <title>Genome assembly of the deep-sea coral Lophelia pertusa.</title>
        <authorList>
            <person name="Herrera S."/>
            <person name="Cordes E."/>
        </authorList>
    </citation>
    <scope>NUCLEOTIDE SEQUENCE</scope>
    <source>
        <strain evidence="2">USNM1676648</strain>
        <tissue evidence="2">Polyp</tissue>
    </source>
</reference>
<evidence type="ECO:0000313" key="3">
    <source>
        <dbReference type="Proteomes" id="UP001163046"/>
    </source>
</evidence>
<feature type="compositionally biased region" description="Polar residues" evidence="1">
    <location>
        <begin position="1"/>
        <end position="12"/>
    </location>
</feature>
<keyword evidence="3" id="KW-1185">Reference proteome</keyword>
<organism evidence="2 3">
    <name type="scientific">Desmophyllum pertusum</name>
    <dbReference type="NCBI Taxonomy" id="174260"/>
    <lineage>
        <taxon>Eukaryota</taxon>
        <taxon>Metazoa</taxon>
        <taxon>Cnidaria</taxon>
        <taxon>Anthozoa</taxon>
        <taxon>Hexacorallia</taxon>
        <taxon>Scleractinia</taxon>
        <taxon>Caryophylliina</taxon>
        <taxon>Caryophylliidae</taxon>
        <taxon>Desmophyllum</taxon>
    </lineage>
</organism>